<dbReference type="Proteomes" id="UP001597338">
    <property type="component" value="Unassembled WGS sequence"/>
</dbReference>
<reference evidence="3" key="1">
    <citation type="journal article" date="2019" name="Int. J. Syst. Evol. Microbiol.">
        <title>The Global Catalogue of Microorganisms (GCM) 10K type strain sequencing project: providing services to taxonomists for standard genome sequencing and annotation.</title>
        <authorList>
            <consortium name="The Broad Institute Genomics Platform"/>
            <consortium name="The Broad Institute Genome Sequencing Center for Infectious Disease"/>
            <person name="Wu L."/>
            <person name="Ma J."/>
        </authorList>
    </citation>
    <scope>NUCLEOTIDE SEQUENCE [LARGE SCALE GENOMIC DNA]</scope>
    <source>
        <strain evidence="3">CCM 7043</strain>
    </source>
</reference>
<evidence type="ECO:0000313" key="3">
    <source>
        <dbReference type="Proteomes" id="UP001597338"/>
    </source>
</evidence>
<organism evidence="2 3">
    <name type="scientific">Promicromonospora aerolata</name>
    <dbReference type="NCBI Taxonomy" id="195749"/>
    <lineage>
        <taxon>Bacteria</taxon>
        <taxon>Bacillati</taxon>
        <taxon>Actinomycetota</taxon>
        <taxon>Actinomycetes</taxon>
        <taxon>Micrococcales</taxon>
        <taxon>Promicromonosporaceae</taxon>
        <taxon>Promicromonospora</taxon>
    </lineage>
</organism>
<evidence type="ECO:0000313" key="2">
    <source>
        <dbReference type="EMBL" id="MFD2024869.1"/>
    </source>
</evidence>
<proteinExistence type="inferred from homology"/>
<sequence length="251" mass="25504">MRLEGRRVLVIGGGGGGIGRAVTRAFGAEGAAVAVADRDPERADEAADELRAAGATAVALAVDVRDGGELAAAIAAAVRDLGGLDTLVTVVGGQLELVPAVKLHEMLDEDWDLVYELNLRYVARAVRLVLPVFLEQGHGSVVSVGSVTGIMAAPHQAAYGAAKAGLLSLARTVAAEYSADGIRMNVVVAGAIATPVNPAPDGWVDPIPVGRYGRSDEVADAAVYLASDAASYVTGQRLVIDGGVSARGPFG</sequence>
<dbReference type="PRINTS" id="PR00080">
    <property type="entry name" value="SDRFAMILY"/>
</dbReference>
<dbReference type="PANTHER" id="PTHR42760">
    <property type="entry name" value="SHORT-CHAIN DEHYDROGENASES/REDUCTASES FAMILY MEMBER"/>
    <property type="match status" value="1"/>
</dbReference>
<comment type="caution">
    <text evidence="2">The sequence shown here is derived from an EMBL/GenBank/DDBJ whole genome shotgun (WGS) entry which is preliminary data.</text>
</comment>
<dbReference type="EC" id="1.1.1.-" evidence="2"/>
<comment type="similarity">
    <text evidence="1">Belongs to the short-chain dehydrogenases/reductases (SDR) family.</text>
</comment>
<dbReference type="InterPro" id="IPR002347">
    <property type="entry name" value="SDR_fam"/>
</dbReference>
<name>A0ABW4V2L6_9MICO</name>
<dbReference type="PROSITE" id="PS00061">
    <property type="entry name" value="ADH_SHORT"/>
    <property type="match status" value="1"/>
</dbReference>
<dbReference type="Gene3D" id="3.40.50.720">
    <property type="entry name" value="NAD(P)-binding Rossmann-like Domain"/>
    <property type="match status" value="1"/>
</dbReference>
<accession>A0ABW4V2L6</accession>
<dbReference type="EMBL" id="JBHUHF010000001">
    <property type="protein sequence ID" value="MFD2024869.1"/>
    <property type="molecule type" value="Genomic_DNA"/>
</dbReference>
<gene>
    <name evidence="2" type="ORF">ACFSL2_05035</name>
</gene>
<keyword evidence="3" id="KW-1185">Reference proteome</keyword>
<evidence type="ECO:0000256" key="1">
    <source>
        <dbReference type="ARBA" id="ARBA00006484"/>
    </source>
</evidence>
<dbReference type="GO" id="GO:0016491">
    <property type="term" value="F:oxidoreductase activity"/>
    <property type="evidence" value="ECO:0007669"/>
    <property type="project" value="UniProtKB-KW"/>
</dbReference>
<dbReference type="PRINTS" id="PR00081">
    <property type="entry name" value="GDHRDH"/>
</dbReference>
<dbReference type="InterPro" id="IPR020904">
    <property type="entry name" value="Sc_DH/Rdtase_CS"/>
</dbReference>
<dbReference type="InterPro" id="IPR036291">
    <property type="entry name" value="NAD(P)-bd_dom_sf"/>
</dbReference>
<dbReference type="SUPFAM" id="SSF51735">
    <property type="entry name" value="NAD(P)-binding Rossmann-fold domains"/>
    <property type="match status" value="1"/>
</dbReference>
<dbReference type="Pfam" id="PF13561">
    <property type="entry name" value="adh_short_C2"/>
    <property type="match status" value="1"/>
</dbReference>
<protein>
    <submittedName>
        <fullName evidence="2">SDR family NAD(P)-dependent oxidoreductase</fullName>
        <ecNumber evidence="2">1.1.1.-</ecNumber>
    </submittedName>
</protein>
<dbReference type="RefSeq" id="WP_377196792.1">
    <property type="nucleotide sequence ID" value="NZ_JBHUHF010000001.1"/>
</dbReference>
<keyword evidence="2" id="KW-0560">Oxidoreductase</keyword>